<protein>
    <submittedName>
        <fullName evidence="2">Uncharacterized protein</fullName>
    </submittedName>
</protein>
<accession>A0AA37HQ48</accession>
<keyword evidence="3" id="KW-1185">Reference proteome</keyword>
<feature type="transmembrane region" description="Helical" evidence="1">
    <location>
        <begin position="15"/>
        <end position="36"/>
    </location>
</feature>
<reference evidence="2" key="1">
    <citation type="journal article" date="2016" name="Front. Microbiol.">
        <title>Genome Sequence of the Piezophilic, Mesophilic Sulfate-Reducing Bacterium Desulfovibrio indicus J2T.</title>
        <authorList>
            <person name="Cao J."/>
            <person name="Maignien L."/>
            <person name="Shao Z."/>
            <person name="Alain K."/>
            <person name="Jebbar M."/>
        </authorList>
    </citation>
    <scope>NUCLEOTIDE SEQUENCE</scope>
    <source>
        <strain evidence="2">NBRC 103626</strain>
    </source>
</reference>
<keyword evidence="1" id="KW-0812">Transmembrane</keyword>
<keyword evidence="1" id="KW-0472">Membrane</keyword>
<reference evidence="2" key="2">
    <citation type="submission" date="2021-08" db="EMBL/GenBank/DDBJ databases">
        <authorList>
            <person name="Tani A."/>
            <person name="Ola A."/>
            <person name="Ogura Y."/>
            <person name="Katsura K."/>
            <person name="Hayashi T."/>
        </authorList>
    </citation>
    <scope>NUCLEOTIDE SEQUENCE</scope>
    <source>
        <strain evidence="2">NBRC 103626</strain>
    </source>
</reference>
<evidence type="ECO:0000256" key="1">
    <source>
        <dbReference type="SAM" id="Phobius"/>
    </source>
</evidence>
<sequence>MTLPRLSRPLEYSRAWVALGVLAPIGVLIVSASMLLDLRRDAWDKAEQTSRNLMQVIERDIARNVEIIDLSLRAVVDNLRAPETAEASPKARQMILFDRAASARDLGVMLVLDGNGDSSLVITQNQYAACVAARSDVITAQTQLQTTEALSIAVELSRATLTTNK</sequence>
<dbReference type="EMBL" id="BPQM01000065">
    <property type="protein sequence ID" value="GJD79614.1"/>
    <property type="molecule type" value="Genomic_DNA"/>
</dbReference>
<name>A0AA37HQ48_9HYPH</name>
<dbReference type="Proteomes" id="UP001055108">
    <property type="component" value="Unassembled WGS sequence"/>
</dbReference>
<dbReference type="AlphaFoldDB" id="A0AA37HQ48"/>
<dbReference type="Gene3D" id="3.30.450.20">
    <property type="entry name" value="PAS domain"/>
    <property type="match status" value="1"/>
</dbReference>
<organism evidence="2 3">
    <name type="scientific">Methylobacterium gregans</name>
    <dbReference type="NCBI Taxonomy" id="374424"/>
    <lineage>
        <taxon>Bacteria</taxon>
        <taxon>Pseudomonadati</taxon>
        <taxon>Pseudomonadota</taxon>
        <taxon>Alphaproteobacteria</taxon>
        <taxon>Hyphomicrobiales</taxon>
        <taxon>Methylobacteriaceae</taxon>
        <taxon>Methylobacterium</taxon>
    </lineage>
</organism>
<proteinExistence type="predicted"/>
<gene>
    <name evidence="2" type="ORF">NBEOAGPD_2843</name>
</gene>
<keyword evidence="1" id="KW-1133">Transmembrane helix</keyword>
<evidence type="ECO:0000313" key="3">
    <source>
        <dbReference type="Proteomes" id="UP001055108"/>
    </source>
</evidence>
<comment type="caution">
    <text evidence="2">The sequence shown here is derived from an EMBL/GenBank/DDBJ whole genome shotgun (WGS) entry which is preliminary data.</text>
</comment>
<evidence type="ECO:0000313" key="2">
    <source>
        <dbReference type="EMBL" id="GJD79614.1"/>
    </source>
</evidence>